<gene>
    <name evidence="2" type="ORF">BJY01DRAFT_210284</name>
</gene>
<dbReference type="EMBL" id="JBFXLU010000040">
    <property type="protein sequence ID" value="KAL2849947.1"/>
    <property type="molecule type" value="Genomic_DNA"/>
</dbReference>
<sequence length="385" mass="43384">MDPDTSTVSTVQEPRLVPAPAPVPVLVLEARAVPQLQPETHPAPEPGVDSAPETEAESESEYDSDSRFEFDSGTETETQQNQQTPVEYRYHEYNFGAPDINWIRWLSELGPENAEPAENPDHDAGHGDEDEDDMEWNPSNPPENDDMDVDPDAASSSSSSRVVTDPAREVQSQENNDAAVDDETAEDEGSRPLTADDIRQLKEMALMTYPSCRFVELPQFKQFLRSLTKEQLVRFLRCEWKLKSASVMKVKTITTFTVQHPDPAVRDAIVAACGESVEENWEHRRDNDDEVGEARFDILPVLRAKSDESLRELARKEFVRMYTYRIIRWMTLTRFIDQISLAELYGSAVVLGGLDGRGFGLDSEDWCRIVASNHPVPRGQARDEA</sequence>
<feature type="region of interest" description="Disordered" evidence="1">
    <location>
        <begin position="1"/>
        <end position="90"/>
    </location>
</feature>
<organism evidence="2 3">
    <name type="scientific">Aspergillus pseudoustus</name>
    <dbReference type="NCBI Taxonomy" id="1810923"/>
    <lineage>
        <taxon>Eukaryota</taxon>
        <taxon>Fungi</taxon>
        <taxon>Dikarya</taxon>
        <taxon>Ascomycota</taxon>
        <taxon>Pezizomycotina</taxon>
        <taxon>Eurotiomycetes</taxon>
        <taxon>Eurotiomycetidae</taxon>
        <taxon>Eurotiales</taxon>
        <taxon>Aspergillaceae</taxon>
        <taxon>Aspergillus</taxon>
        <taxon>Aspergillus subgen. Nidulantes</taxon>
    </lineage>
</organism>
<comment type="caution">
    <text evidence="2">The sequence shown here is derived from an EMBL/GenBank/DDBJ whole genome shotgun (WGS) entry which is preliminary data.</text>
</comment>
<evidence type="ECO:0000256" key="1">
    <source>
        <dbReference type="SAM" id="MobiDB-lite"/>
    </source>
</evidence>
<feature type="compositionally biased region" description="Polar residues" evidence="1">
    <location>
        <begin position="1"/>
        <end position="12"/>
    </location>
</feature>
<feature type="compositionally biased region" description="Acidic residues" evidence="1">
    <location>
        <begin position="52"/>
        <end position="63"/>
    </location>
</feature>
<feature type="compositionally biased region" description="Low complexity" evidence="1">
    <location>
        <begin position="24"/>
        <end position="34"/>
    </location>
</feature>
<accession>A0ABR4KD25</accession>
<protein>
    <submittedName>
        <fullName evidence="2">Uncharacterized protein</fullName>
    </submittedName>
</protein>
<feature type="region of interest" description="Disordered" evidence="1">
    <location>
        <begin position="111"/>
        <end position="195"/>
    </location>
</feature>
<evidence type="ECO:0000313" key="3">
    <source>
        <dbReference type="Proteomes" id="UP001610446"/>
    </source>
</evidence>
<feature type="compositionally biased region" description="Low complexity" evidence="1">
    <location>
        <begin position="152"/>
        <end position="165"/>
    </location>
</feature>
<evidence type="ECO:0000313" key="2">
    <source>
        <dbReference type="EMBL" id="KAL2849947.1"/>
    </source>
</evidence>
<proteinExistence type="predicted"/>
<reference evidence="2 3" key="1">
    <citation type="submission" date="2024-07" db="EMBL/GenBank/DDBJ databases">
        <title>Section-level genome sequencing and comparative genomics of Aspergillus sections Usti and Cavernicolus.</title>
        <authorList>
            <consortium name="Lawrence Berkeley National Laboratory"/>
            <person name="Nybo J.L."/>
            <person name="Vesth T.C."/>
            <person name="Theobald S."/>
            <person name="Frisvad J.C."/>
            <person name="Larsen T.O."/>
            <person name="Kjaerboelling I."/>
            <person name="Rothschild-Mancinelli K."/>
            <person name="Lyhne E.K."/>
            <person name="Kogle M.E."/>
            <person name="Barry K."/>
            <person name="Clum A."/>
            <person name="Na H."/>
            <person name="Ledsgaard L."/>
            <person name="Lin J."/>
            <person name="Lipzen A."/>
            <person name="Kuo A."/>
            <person name="Riley R."/>
            <person name="Mondo S."/>
            <person name="Labutti K."/>
            <person name="Haridas S."/>
            <person name="Pangalinan J."/>
            <person name="Salamov A.A."/>
            <person name="Simmons B.A."/>
            <person name="Magnuson J.K."/>
            <person name="Chen J."/>
            <person name="Drula E."/>
            <person name="Henrissat B."/>
            <person name="Wiebenga A."/>
            <person name="Lubbers R.J."/>
            <person name="Gomes A.C."/>
            <person name="Makela M.R."/>
            <person name="Stajich J."/>
            <person name="Grigoriev I.V."/>
            <person name="Mortensen U.H."/>
            <person name="De Vries R.P."/>
            <person name="Baker S.E."/>
            <person name="Andersen M.R."/>
        </authorList>
    </citation>
    <scope>NUCLEOTIDE SEQUENCE [LARGE SCALE GENOMIC DNA]</scope>
    <source>
        <strain evidence="2 3">CBS 123904</strain>
    </source>
</reference>
<keyword evidence="3" id="KW-1185">Reference proteome</keyword>
<name>A0ABR4KD25_9EURO</name>
<feature type="compositionally biased region" description="Low complexity" evidence="1">
    <location>
        <begin position="75"/>
        <end position="84"/>
    </location>
</feature>
<dbReference type="Proteomes" id="UP001610446">
    <property type="component" value="Unassembled WGS sequence"/>
</dbReference>